<dbReference type="AlphaFoldDB" id="A0AAF3F5Q8"/>
<dbReference type="InterPro" id="IPR025662">
    <property type="entry name" value="Sigma_54_int_dom_ATP-bd_1"/>
</dbReference>
<sequence>MHHSHSLPRGRLCVPVLPPAIHSGTGPLPLDLIRSQLHPVHTIHPIHNEKNLQKLRNDIDTLSEQLTEMRAQLCSACRSTDSRLSTALDTQFEEETHGFTPSPSRILLTSALLKPLQQINVTLPRREIMITNNLTPTQRPSFPPPPKPQRTYAETSCSGRSQASTSSTQLIPRWNAVWTVNEETASTEEQLLDFLHNAFSESACWFEARSLLLFVNPNNNIGVGRAFRYSAISRLATYALRQAEMMILFTGESGSGKSFLAEQAIVAIVERTAKADSVIVNAIRSSTLLLQALTSVTTLNNPRSSRMVHWWEVGIKDGRLQRVILRHFISEASSRRCSALLFATIASQMGPTEKEKFRIAGFRLNNGSASSIRLSEIRNALSTLCLPFDDVLRILAACALLNNLMFYETEDGVDIENLNDMEDAAFLLGLSALSLFKKLIARSVIVHKEEATGMKTLSIVN</sequence>
<proteinExistence type="predicted"/>
<accession>A0AAF3F5Q8</accession>
<dbReference type="PROSITE" id="PS00675">
    <property type="entry name" value="SIGMA54_INTERACT_1"/>
    <property type="match status" value="1"/>
</dbReference>
<feature type="compositionally biased region" description="Polar residues" evidence="3">
    <location>
        <begin position="152"/>
        <end position="166"/>
    </location>
</feature>
<dbReference type="Proteomes" id="UP000887575">
    <property type="component" value="Unassembled WGS sequence"/>
</dbReference>
<dbReference type="WBParaSite" id="MBELARI_LOCUS2196">
    <property type="protein sequence ID" value="MBELARI_LOCUS2196"/>
    <property type="gene ID" value="MBELARI_LOCUS2196"/>
</dbReference>
<name>A0AAF3F5Q8_9BILA</name>
<evidence type="ECO:0000256" key="3">
    <source>
        <dbReference type="SAM" id="MobiDB-lite"/>
    </source>
</evidence>
<evidence type="ECO:0000256" key="2">
    <source>
        <dbReference type="ARBA" id="ARBA00022840"/>
    </source>
</evidence>
<evidence type="ECO:0000313" key="5">
    <source>
        <dbReference type="WBParaSite" id="MBELARI_LOCUS2196"/>
    </source>
</evidence>
<protein>
    <recommendedName>
        <fullName evidence="6">Myosin motor domain-containing protein</fullName>
    </recommendedName>
</protein>
<feature type="region of interest" description="Disordered" evidence="3">
    <location>
        <begin position="134"/>
        <end position="166"/>
    </location>
</feature>
<evidence type="ECO:0008006" key="6">
    <source>
        <dbReference type="Google" id="ProtNLM"/>
    </source>
</evidence>
<keyword evidence="2" id="KW-0067">ATP-binding</keyword>
<dbReference type="Gene3D" id="3.40.850.10">
    <property type="entry name" value="Kinesin motor domain"/>
    <property type="match status" value="1"/>
</dbReference>
<dbReference type="GO" id="GO:0005524">
    <property type="term" value="F:ATP binding"/>
    <property type="evidence" value="ECO:0007669"/>
    <property type="project" value="UniProtKB-KW"/>
</dbReference>
<keyword evidence="1" id="KW-0547">Nucleotide-binding</keyword>
<keyword evidence="4" id="KW-1185">Reference proteome</keyword>
<dbReference type="InterPro" id="IPR027417">
    <property type="entry name" value="P-loop_NTPase"/>
</dbReference>
<dbReference type="SUPFAM" id="SSF52540">
    <property type="entry name" value="P-loop containing nucleoside triphosphate hydrolases"/>
    <property type="match status" value="1"/>
</dbReference>
<organism evidence="4 5">
    <name type="scientific">Mesorhabditis belari</name>
    <dbReference type="NCBI Taxonomy" id="2138241"/>
    <lineage>
        <taxon>Eukaryota</taxon>
        <taxon>Metazoa</taxon>
        <taxon>Ecdysozoa</taxon>
        <taxon>Nematoda</taxon>
        <taxon>Chromadorea</taxon>
        <taxon>Rhabditida</taxon>
        <taxon>Rhabditina</taxon>
        <taxon>Rhabditomorpha</taxon>
        <taxon>Rhabditoidea</taxon>
        <taxon>Rhabditidae</taxon>
        <taxon>Mesorhabditinae</taxon>
        <taxon>Mesorhabditis</taxon>
    </lineage>
</organism>
<evidence type="ECO:0000313" key="4">
    <source>
        <dbReference type="Proteomes" id="UP000887575"/>
    </source>
</evidence>
<reference evidence="5" key="1">
    <citation type="submission" date="2024-02" db="UniProtKB">
        <authorList>
            <consortium name="WormBaseParasite"/>
        </authorList>
    </citation>
    <scope>IDENTIFICATION</scope>
</reference>
<dbReference type="InterPro" id="IPR036961">
    <property type="entry name" value="Kinesin_motor_dom_sf"/>
</dbReference>
<evidence type="ECO:0000256" key="1">
    <source>
        <dbReference type="ARBA" id="ARBA00022741"/>
    </source>
</evidence>